<dbReference type="GO" id="GO:0005672">
    <property type="term" value="C:transcription factor TFIIA complex"/>
    <property type="evidence" value="ECO:0007669"/>
    <property type="project" value="InterPro"/>
</dbReference>
<dbReference type="SMART" id="SM01371">
    <property type="entry name" value="TFIIA"/>
    <property type="match status" value="1"/>
</dbReference>
<dbReference type="FunFam" id="2.30.18.10:FF:000008">
    <property type="entry name" value="Transcription factor TFIIA complex large subunit"/>
    <property type="match status" value="1"/>
</dbReference>
<dbReference type="AlphaFoldDB" id="S9PXP4"/>
<reference evidence="7 8" key="1">
    <citation type="journal article" date="2011" name="Science">
        <title>Comparative functional genomics of the fission yeasts.</title>
        <authorList>
            <person name="Rhind N."/>
            <person name="Chen Z."/>
            <person name="Yassour M."/>
            <person name="Thompson D.A."/>
            <person name="Haas B.J."/>
            <person name="Habib N."/>
            <person name="Wapinski I."/>
            <person name="Roy S."/>
            <person name="Lin M.F."/>
            <person name="Heiman D.I."/>
            <person name="Young S.K."/>
            <person name="Furuya K."/>
            <person name="Guo Y."/>
            <person name="Pidoux A."/>
            <person name="Chen H.M."/>
            <person name="Robbertse B."/>
            <person name="Goldberg J.M."/>
            <person name="Aoki K."/>
            <person name="Bayne E.H."/>
            <person name="Berlin A.M."/>
            <person name="Desjardins C.A."/>
            <person name="Dobbs E."/>
            <person name="Dukaj L."/>
            <person name="Fan L."/>
            <person name="FitzGerald M.G."/>
            <person name="French C."/>
            <person name="Gujja S."/>
            <person name="Hansen K."/>
            <person name="Keifenheim D."/>
            <person name="Levin J.Z."/>
            <person name="Mosher R.A."/>
            <person name="Mueller C.A."/>
            <person name="Pfiffner J."/>
            <person name="Priest M."/>
            <person name="Russ C."/>
            <person name="Smialowska A."/>
            <person name="Swoboda P."/>
            <person name="Sykes S.M."/>
            <person name="Vaughn M."/>
            <person name="Vengrova S."/>
            <person name="Yoder R."/>
            <person name="Zeng Q."/>
            <person name="Allshire R."/>
            <person name="Baulcombe D."/>
            <person name="Birren B.W."/>
            <person name="Brown W."/>
            <person name="Ekwall K."/>
            <person name="Kellis M."/>
            <person name="Leatherwood J."/>
            <person name="Levin H."/>
            <person name="Margalit H."/>
            <person name="Martienssen R."/>
            <person name="Nieduszynski C.A."/>
            <person name="Spatafora J.W."/>
            <person name="Friedman N."/>
            <person name="Dalgaard J.Z."/>
            <person name="Baumann P."/>
            <person name="Niki H."/>
            <person name="Regev A."/>
            <person name="Nusbaum C."/>
        </authorList>
    </citation>
    <scope>NUCLEOTIDE SEQUENCE [LARGE SCALE GENOMIC DNA]</scope>
    <source>
        <strain evidence="8">yFS286</strain>
    </source>
</reference>
<dbReference type="PANTHER" id="PTHR12694">
    <property type="entry name" value="TRANSCRIPTION INITIATION FACTOR IIA SUBUNIT 1"/>
    <property type="match status" value="1"/>
</dbReference>
<evidence type="ECO:0000313" key="7">
    <source>
        <dbReference type="EMBL" id="EPX72238.1"/>
    </source>
</evidence>
<comment type="subcellular location">
    <subcellularLocation>
        <location evidence="1">Nucleus</location>
    </subcellularLocation>
</comment>
<feature type="region of interest" description="Disordered" evidence="6">
    <location>
        <begin position="303"/>
        <end position="345"/>
    </location>
</feature>
<dbReference type="Pfam" id="PF03153">
    <property type="entry name" value="TFIIA"/>
    <property type="match status" value="1"/>
</dbReference>
<comment type="similarity">
    <text evidence="2">Belongs to the TFIIA subunit 1 family.</text>
</comment>
<dbReference type="EMBL" id="KE503207">
    <property type="protein sequence ID" value="EPX72238.1"/>
    <property type="molecule type" value="Genomic_DNA"/>
</dbReference>
<dbReference type="eggNOG" id="KOG2652">
    <property type="taxonomic scope" value="Eukaryota"/>
</dbReference>
<keyword evidence="3" id="KW-0804">Transcription</keyword>
<dbReference type="Gene3D" id="1.10.287.100">
    <property type="match status" value="1"/>
</dbReference>
<dbReference type="PANTHER" id="PTHR12694:SF8">
    <property type="entry name" value="TRANSCRIPTION INITIATION FACTOR IIA SUBUNIT 1"/>
    <property type="match status" value="1"/>
</dbReference>
<dbReference type="GO" id="GO:0006367">
    <property type="term" value="P:transcription initiation at RNA polymerase II promoter"/>
    <property type="evidence" value="ECO:0007669"/>
    <property type="project" value="InterPro"/>
</dbReference>
<dbReference type="OrthoDB" id="6275927at2759"/>
<accession>S9PXP4</accession>
<protein>
    <recommendedName>
        <fullName evidence="5">Transcription initiation factor IIA large subunit</fullName>
    </recommendedName>
</protein>
<evidence type="ECO:0000256" key="3">
    <source>
        <dbReference type="ARBA" id="ARBA00023163"/>
    </source>
</evidence>
<dbReference type="RefSeq" id="XP_013017878.1">
    <property type="nucleotide sequence ID" value="XM_013162424.1"/>
</dbReference>
<evidence type="ECO:0000256" key="5">
    <source>
        <dbReference type="ARBA" id="ARBA00074154"/>
    </source>
</evidence>
<organism evidence="7 8">
    <name type="scientific">Schizosaccharomyces octosporus (strain yFS286)</name>
    <name type="common">Fission yeast</name>
    <name type="synonym">Octosporomyces octosporus</name>
    <dbReference type="NCBI Taxonomy" id="483514"/>
    <lineage>
        <taxon>Eukaryota</taxon>
        <taxon>Fungi</taxon>
        <taxon>Dikarya</taxon>
        <taxon>Ascomycota</taxon>
        <taxon>Taphrinomycotina</taxon>
        <taxon>Schizosaccharomycetes</taxon>
        <taxon>Schizosaccharomycetales</taxon>
        <taxon>Schizosaccharomycetaceae</taxon>
        <taxon>Schizosaccharomyces</taxon>
    </lineage>
</organism>
<evidence type="ECO:0000256" key="2">
    <source>
        <dbReference type="ARBA" id="ARBA00010059"/>
    </source>
</evidence>
<dbReference type="Gene3D" id="2.30.18.10">
    <property type="entry name" value="Transcription factor IIA (TFIIA), beta-barrel domain"/>
    <property type="match status" value="1"/>
</dbReference>
<evidence type="ECO:0000256" key="4">
    <source>
        <dbReference type="ARBA" id="ARBA00023242"/>
    </source>
</evidence>
<evidence type="ECO:0000256" key="6">
    <source>
        <dbReference type="SAM" id="MobiDB-lite"/>
    </source>
</evidence>
<dbReference type="HOGENOM" id="CLU_030027_4_1_1"/>
<feature type="compositionally biased region" description="Acidic residues" evidence="6">
    <location>
        <begin position="330"/>
        <end position="345"/>
    </location>
</feature>
<feature type="compositionally biased region" description="Low complexity" evidence="6">
    <location>
        <begin position="185"/>
        <end position="204"/>
    </location>
</feature>
<dbReference type="Proteomes" id="UP000016088">
    <property type="component" value="Unassembled WGS sequence"/>
</dbReference>
<dbReference type="FunFam" id="1.10.287.100:FF:000001">
    <property type="entry name" value="Transcription initiation factor IIA subunit"/>
    <property type="match status" value="1"/>
</dbReference>
<evidence type="ECO:0000313" key="8">
    <source>
        <dbReference type="Proteomes" id="UP000016088"/>
    </source>
</evidence>
<dbReference type="SUPFAM" id="SSF50784">
    <property type="entry name" value="Transcription factor IIA (TFIIA), beta-barrel domain"/>
    <property type="match status" value="1"/>
</dbReference>
<dbReference type="InterPro" id="IPR009088">
    <property type="entry name" value="TFIIA_b-brl"/>
</dbReference>
<dbReference type="CDD" id="cd07976">
    <property type="entry name" value="TFIIA_alpha_beta_like"/>
    <property type="match status" value="2"/>
</dbReference>
<keyword evidence="8" id="KW-1185">Reference proteome</keyword>
<dbReference type="VEuPathDB" id="FungiDB:SOCG_00004"/>
<sequence>MAVLPSSTNYPSTYKVSDFTTMSNSIVGEVYQHVILDVIANSRTDFEENGVDEATLQELQNLWQGKLVATNVATFPWAQAPVGAFPIGQLFDPVTGLRTDSLDVAAAAAAGATNSPILNNIAAIRAVQQMDSLAQQHGGSPFYPSPSSAGLNQTTQPDASTEGSSLSDIPNNINTPFTSFNKNTSLQLPSNPNSDNPPNNLSSSVMPPSSDRAVPQDPNLSNNNAFGGLLLPNQNSVKNESPESLQQPGPSEQSEKQDIPQSDGTLLEDDTEEHIISENSKYELAHDADKRIKEMLANNRVLQIDGTFDDNEEEKKTSPGTPSDEAINSDLDDPDSDEAPEADEGSDVGQAIVLCLYDKVNHHKNKWKCVFRDGIVGVNGKDYLFFKANGEFEWI</sequence>
<dbReference type="InterPro" id="IPR004855">
    <property type="entry name" value="TFIIA_asu/bsu"/>
</dbReference>
<keyword evidence="4" id="KW-0539">Nucleus</keyword>
<evidence type="ECO:0000256" key="1">
    <source>
        <dbReference type="ARBA" id="ARBA00004123"/>
    </source>
</evidence>
<proteinExistence type="inferred from homology"/>
<feature type="compositionally biased region" description="Polar residues" evidence="6">
    <location>
        <begin position="145"/>
        <end position="184"/>
    </location>
</feature>
<dbReference type="GeneID" id="25028988"/>
<feature type="compositionally biased region" description="Polar residues" evidence="6">
    <location>
        <begin position="232"/>
        <end position="252"/>
    </location>
</feature>
<dbReference type="OMA" id="EVCDASQ"/>
<dbReference type="SUPFAM" id="SSF47396">
    <property type="entry name" value="Transcription factor IIA (TFIIA), alpha-helical domain"/>
    <property type="match status" value="1"/>
</dbReference>
<feature type="region of interest" description="Disordered" evidence="6">
    <location>
        <begin position="135"/>
        <end position="280"/>
    </location>
</feature>
<gene>
    <name evidence="7" type="ORF">SOCG_00004</name>
</gene>
<name>S9PXP4_SCHOY</name>